<gene>
    <name evidence="2" type="ORF">BS640_00245</name>
</gene>
<feature type="signal peptide" evidence="1">
    <location>
        <begin position="1"/>
        <end position="23"/>
    </location>
</feature>
<dbReference type="AlphaFoldDB" id="A0A1X0WKV5"/>
<proteinExistence type="predicted"/>
<name>A0A1X0WKV5_9GAMM</name>
<protein>
    <recommendedName>
        <fullName evidence="4">Chalcone isomerase domain-containing protein</fullName>
    </recommendedName>
</protein>
<keyword evidence="1" id="KW-0732">Signal</keyword>
<evidence type="ECO:0000256" key="1">
    <source>
        <dbReference type="SAM" id="SignalP"/>
    </source>
</evidence>
<accession>A0A1X0WKV5</accession>
<comment type="caution">
    <text evidence="2">The sequence shown here is derived from an EMBL/GenBank/DDBJ whole genome shotgun (WGS) entry which is preliminary data.</text>
</comment>
<dbReference type="STRING" id="1646377.BS640_00245"/>
<evidence type="ECO:0000313" key="3">
    <source>
        <dbReference type="Proteomes" id="UP000192536"/>
    </source>
</evidence>
<feature type="chain" id="PRO_5010855264" description="Chalcone isomerase domain-containing protein" evidence="1">
    <location>
        <begin position="24"/>
        <end position="177"/>
    </location>
</feature>
<keyword evidence="3" id="KW-1185">Reference proteome</keyword>
<reference evidence="2 3" key="1">
    <citation type="journal article" date="2017" name="Int. J. Syst. Evol. Microbiol.">
        <title>Rouxiella badensis sp. nov. and Rouxiella silvae sp. nov. isolated from peat bog soil in Germany and emendation of the genus description.</title>
        <authorList>
            <person name="Le Fleche-Mateos A."/>
            <person name="Kugler J.H."/>
            <person name="Hansen S.H."/>
            <person name="Syldatk C."/>
            <person name="Hausmann R."/>
            <person name="Lomprez F."/>
            <person name="Vandenbogaert M."/>
            <person name="Manuguerra J.C."/>
            <person name="Grimont P.A."/>
        </authorList>
    </citation>
    <scope>NUCLEOTIDE SEQUENCE [LARGE SCALE GENOMIC DNA]</scope>
    <source>
        <strain evidence="2 3">DSM 100043</strain>
    </source>
</reference>
<dbReference type="GeneID" id="93566961"/>
<evidence type="ECO:0000313" key="2">
    <source>
        <dbReference type="EMBL" id="ORJ27390.1"/>
    </source>
</evidence>
<evidence type="ECO:0008006" key="4">
    <source>
        <dbReference type="Google" id="ProtNLM"/>
    </source>
</evidence>
<sequence length="177" mass="19679">MRTRFLTLLLLLGSLCLSSTSQAAAWSAWPQTGSAKLTWAFLDVYNSQLRTPSGKYQPGVWPQALIIDYLRDISSQDLTEATSDQWKALGLLDEANQHQWLQKVQAIWPDVSAGSQITFLADKQGGQFYYLASNNKNGAPVPIGPRFDASFRDAFLAIWLSPSTQYPQLRKGLIGAR</sequence>
<dbReference type="Proteomes" id="UP000192536">
    <property type="component" value="Unassembled WGS sequence"/>
</dbReference>
<organism evidence="2 3">
    <name type="scientific">Rouxiella badensis</name>
    <dbReference type="NCBI Taxonomy" id="1646377"/>
    <lineage>
        <taxon>Bacteria</taxon>
        <taxon>Pseudomonadati</taxon>
        <taxon>Pseudomonadota</taxon>
        <taxon>Gammaproteobacteria</taxon>
        <taxon>Enterobacterales</taxon>
        <taxon>Yersiniaceae</taxon>
        <taxon>Rouxiella</taxon>
    </lineage>
</organism>
<dbReference type="RefSeq" id="WP_017491566.1">
    <property type="nucleotide sequence ID" value="NZ_CAUQAZ010000026.1"/>
</dbReference>
<dbReference type="EMBL" id="MRWE01000001">
    <property type="protein sequence ID" value="ORJ27390.1"/>
    <property type="molecule type" value="Genomic_DNA"/>
</dbReference>